<evidence type="ECO:0000313" key="9">
    <source>
        <dbReference type="EMBL" id="SVD15355.1"/>
    </source>
</evidence>
<sequence>NIFRQRRRSLLTGLSMTGGYILFVFSYSLLEGSYSGIIDIFTLDNTGHIQIHKDDYLDRPKIYKSIQASTELENYLSNHDEVLSFTPRVFSPALAYAGDKTVPSRVIGVDPTLEPKVTRLEEKVSDGKYFDTSPNADGYFQSMIGKGVAISLDLEIGDEIILISQGADGSIANDIFSVSAVIGNRTSFDRMAVYLPLSAAQEFLSLGNDLHEYAILVHDDKNNEKIARVLQEQLPNLTVSPWQIVEATFYRTMQSDKQGNYFGMALVVFIVFIGVLNTVLMSVLERTREFGVLRSIGCRPGELVKM</sequence>
<dbReference type="InterPro" id="IPR025857">
    <property type="entry name" value="MacB_PCD"/>
</dbReference>
<evidence type="ECO:0000256" key="1">
    <source>
        <dbReference type="ARBA" id="ARBA00004651"/>
    </source>
</evidence>
<dbReference type="EMBL" id="UINC01132810">
    <property type="protein sequence ID" value="SVD15355.1"/>
    <property type="molecule type" value="Genomic_DNA"/>
</dbReference>
<feature type="non-terminal residue" evidence="9">
    <location>
        <position position="306"/>
    </location>
</feature>
<dbReference type="PANTHER" id="PTHR30489">
    <property type="entry name" value="LIPOPROTEIN-RELEASING SYSTEM TRANSMEMBRANE PROTEIN LOLE"/>
    <property type="match status" value="1"/>
</dbReference>
<proteinExistence type="predicted"/>
<accession>A0A382T0U8</accession>
<dbReference type="InterPro" id="IPR003838">
    <property type="entry name" value="ABC3_permease_C"/>
</dbReference>
<comment type="subcellular location">
    <subcellularLocation>
        <location evidence="1">Cell membrane</location>
        <topology evidence="1">Multi-pass membrane protein</topology>
    </subcellularLocation>
</comment>
<evidence type="ECO:0008006" key="10">
    <source>
        <dbReference type="Google" id="ProtNLM"/>
    </source>
</evidence>
<evidence type="ECO:0000256" key="4">
    <source>
        <dbReference type="ARBA" id="ARBA00022989"/>
    </source>
</evidence>
<feature type="domain" description="ABC3 transporter permease C-terminal" evidence="7">
    <location>
        <begin position="262"/>
        <end position="306"/>
    </location>
</feature>
<dbReference type="PANTHER" id="PTHR30489:SF0">
    <property type="entry name" value="LIPOPROTEIN-RELEASING SYSTEM TRANSMEMBRANE PROTEIN LOLE"/>
    <property type="match status" value="1"/>
</dbReference>
<keyword evidence="5 6" id="KW-0472">Membrane</keyword>
<feature type="transmembrane region" description="Helical" evidence="6">
    <location>
        <begin position="12"/>
        <end position="30"/>
    </location>
</feature>
<dbReference type="InterPro" id="IPR051447">
    <property type="entry name" value="Lipoprotein-release_system"/>
</dbReference>
<dbReference type="AlphaFoldDB" id="A0A382T0U8"/>
<evidence type="ECO:0000256" key="5">
    <source>
        <dbReference type="ARBA" id="ARBA00023136"/>
    </source>
</evidence>
<evidence type="ECO:0000256" key="6">
    <source>
        <dbReference type="SAM" id="Phobius"/>
    </source>
</evidence>
<protein>
    <recommendedName>
        <fullName evidence="10">MacB-like periplasmic core domain-containing protein</fullName>
    </recommendedName>
</protein>
<feature type="non-terminal residue" evidence="9">
    <location>
        <position position="1"/>
    </location>
</feature>
<gene>
    <name evidence="9" type="ORF">METZ01_LOCUS368209</name>
</gene>
<name>A0A382T0U8_9ZZZZ</name>
<evidence type="ECO:0000256" key="3">
    <source>
        <dbReference type="ARBA" id="ARBA00022692"/>
    </source>
</evidence>
<keyword evidence="4 6" id="KW-1133">Transmembrane helix</keyword>
<dbReference type="Pfam" id="PF12704">
    <property type="entry name" value="MacB_PCD"/>
    <property type="match status" value="1"/>
</dbReference>
<keyword evidence="2" id="KW-1003">Cell membrane</keyword>
<dbReference type="Pfam" id="PF02687">
    <property type="entry name" value="FtsX"/>
    <property type="match status" value="1"/>
</dbReference>
<evidence type="ECO:0000259" key="7">
    <source>
        <dbReference type="Pfam" id="PF02687"/>
    </source>
</evidence>
<keyword evidence="3 6" id="KW-0812">Transmembrane</keyword>
<organism evidence="9">
    <name type="scientific">marine metagenome</name>
    <dbReference type="NCBI Taxonomy" id="408172"/>
    <lineage>
        <taxon>unclassified sequences</taxon>
        <taxon>metagenomes</taxon>
        <taxon>ecological metagenomes</taxon>
    </lineage>
</organism>
<dbReference type="GO" id="GO:0098797">
    <property type="term" value="C:plasma membrane protein complex"/>
    <property type="evidence" value="ECO:0007669"/>
    <property type="project" value="TreeGrafter"/>
</dbReference>
<dbReference type="GO" id="GO:0044874">
    <property type="term" value="P:lipoprotein localization to outer membrane"/>
    <property type="evidence" value="ECO:0007669"/>
    <property type="project" value="TreeGrafter"/>
</dbReference>
<evidence type="ECO:0000259" key="8">
    <source>
        <dbReference type="Pfam" id="PF12704"/>
    </source>
</evidence>
<feature type="domain" description="MacB-like periplasmic core" evidence="8">
    <location>
        <begin position="9"/>
        <end position="231"/>
    </location>
</feature>
<reference evidence="9" key="1">
    <citation type="submission" date="2018-05" db="EMBL/GenBank/DDBJ databases">
        <authorList>
            <person name="Lanie J.A."/>
            <person name="Ng W.-L."/>
            <person name="Kazmierczak K.M."/>
            <person name="Andrzejewski T.M."/>
            <person name="Davidsen T.M."/>
            <person name="Wayne K.J."/>
            <person name="Tettelin H."/>
            <person name="Glass J.I."/>
            <person name="Rusch D."/>
            <person name="Podicherti R."/>
            <person name="Tsui H.-C.T."/>
            <person name="Winkler M.E."/>
        </authorList>
    </citation>
    <scope>NUCLEOTIDE SEQUENCE</scope>
</reference>
<evidence type="ECO:0000256" key="2">
    <source>
        <dbReference type="ARBA" id="ARBA00022475"/>
    </source>
</evidence>
<feature type="transmembrane region" description="Helical" evidence="6">
    <location>
        <begin position="261"/>
        <end position="284"/>
    </location>
</feature>